<evidence type="ECO:0000313" key="2">
    <source>
        <dbReference type="Proteomes" id="UP000007517"/>
    </source>
</evidence>
<accession>H6RQ80</accession>
<dbReference type="RefSeq" id="WP_014376927.1">
    <property type="nucleotide sequence ID" value="NC_016943.1"/>
</dbReference>
<dbReference type="Gene3D" id="3.90.180.10">
    <property type="entry name" value="Medium-chain alcohol dehydrogenases, catalytic domain"/>
    <property type="match status" value="1"/>
</dbReference>
<dbReference type="EMBL" id="FO117623">
    <property type="protein sequence ID" value="CCG04047.1"/>
    <property type="molecule type" value="Genomic_DNA"/>
</dbReference>
<dbReference type="HOGENOM" id="CLU_3185925_0_0_11"/>
<dbReference type="SUPFAM" id="SSF50129">
    <property type="entry name" value="GroES-like"/>
    <property type="match status" value="1"/>
</dbReference>
<dbReference type="InterPro" id="IPR011032">
    <property type="entry name" value="GroES-like_sf"/>
</dbReference>
<organism evidence="1 2">
    <name type="scientific">Blastococcus saxobsidens (strain DD2)</name>
    <dbReference type="NCBI Taxonomy" id="1146883"/>
    <lineage>
        <taxon>Bacteria</taxon>
        <taxon>Bacillati</taxon>
        <taxon>Actinomycetota</taxon>
        <taxon>Actinomycetes</taxon>
        <taxon>Geodermatophilales</taxon>
        <taxon>Geodermatophilaceae</taxon>
        <taxon>Blastococcus</taxon>
    </lineage>
</organism>
<dbReference type="KEGG" id="bsd:BLASA_3179"/>
<name>H6RQ80_BLASD</name>
<dbReference type="AlphaFoldDB" id="H6RQ80"/>
<protein>
    <submittedName>
        <fullName evidence="1">Putative Zn-dependent oxidoreductase, NADPH:quinone reductase</fullName>
    </submittedName>
</protein>
<dbReference type="eggNOG" id="COG0604">
    <property type="taxonomic scope" value="Bacteria"/>
</dbReference>
<proteinExistence type="predicted"/>
<reference evidence="1 2" key="1">
    <citation type="journal article" date="2012" name="J. Bacteriol.">
        <title>Genome Sequence of Blastococcus saxobsidens DD2, a Stone-Inhabiting Bacterium.</title>
        <authorList>
            <person name="Chouaia B."/>
            <person name="Crotti E."/>
            <person name="Brusetti L."/>
            <person name="Daffonchio D."/>
            <person name="Essoussi I."/>
            <person name="Nouioui I."/>
            <person name="Sbissi I."/>
            <person name="Ghodhbane-Gtari F."/>
            <person name="Gtari M."/>
            <person name="Vacherie B."/>
            <person name="Barbe V."/>
            <person name="Medigue C."/>
            <person name="Gury J."/>
            <person name="Pujic P."/>
            <person name="Normand P."/>
        </authorList>
    </citation>
    <scope>NUCLEOTIDE SEQUENCE [LARGE SCALE GENOMIC DNA]</scope>
    <source>
        <strain evidence="1 2">DD2</strain>
    </source>
</reference>
<dbReference type="STRING" id="1146883.BLASA_3179"/>
<reference evidence="2" key="2">
    <citation type="submission" date="2012-02" db="EMBL/GenBank/DDBJ databases">
        <title>Complete genome sequence of Blastococcus saxobsidens strain DD2.</title>
        <authorList>
            <person name="Genoscope."/>
        </authorList>
    </citation>
    <scope>NUCLEOTIDE SEQUENCE [LARGE SCALE GENOMIC DNA]</scope>
    <source>
        <strain evidence="2">DD2</strain>
    </source>
</reference>
<keyword evidence="2" id="KW-1185">Reference proteome</keyword>
<sequence length="49" mass="5340">MRAVQITRFGGPEVLDVVDIPEPEAGPGQQLYDVSTAGINYADTHHRMS</sequence>
<gene>
    <name evidence="1" type="ordered locus">BLASA_3179</name>
</gene>
<evidence type="ECO:0000313" key="1">
    <source>
        <dbReference type="EMBL" id="CCG04047.1"/>
    </source>
</evidence>
<dbReference type="Proteomes" id="UP000007517">
    <property type="component" value="Chromosome"/>
</dbReference>
<dbReference type="OrthoDB" id="5195079at2"/>